<feature type="transmembrane region" description="Helical" evidence="7">
    <location>
        <begin position="105"/>
        <end position="125"/>
    </location>
</feature>
<feature type="transmembrane region" description="Helical" evidence="7">
    <location>
        <begin position="73"/>
        <end position="93"/>
    </location>
</feature>
<evidence type="ECO:0000256" key="7">
    <source>
        <dbReference type="SAM" id="Phobius"/>
    </source>
</evidence>
<sequence>MPIDQTDAVPHAETPGAATHIAAISFKTPSPPHAMMRRMKTRLIGYLYLAAAMTGVGSTVIASRFAAGGLPPFTATALRFLIATPLLFALMRAQRMRWPRIGTRDAVLLVVQAAAGGVGYTVLLISGTKLSSPVDAGVMLGTLPAMSTLIAAIVLRERQTLRDWGAAALATAGVLFVTFAPGQAMPSLQTLAGDALVLAAVACEAVFILLNRRLSAPLPPLALSTAMSGLGFVLALVPAAFEWHAAAAGWTIGAVSAIAYYALVPTVLGYVCWYAGSARTSGTEAALFTAVAPVSAVLFAVALFGETLGGTRLLGIALVVAGMLAGATRRREPPARDTTAPSALPARPAASSPTAD</sequence>
<dbReference type="Proteomes" id="UP000494201">
    <property type="component" value="Unassembled WGS sequence"/>
</dbReference>
<evidence type="ECO:0000256" key="1">
    <source>
        <dbReference type="ARBA" id="ARBA00004141"/>
    </source>
</evidence>
<dbReference type="PANTHER" id="PTHR32322">
    <property type="entry name" value="INNER MEMBRANE TRANSPORTER"/>
    <property type="match status" value="1"/>
</dbReference>
<evidence type="ECO:0000256" key="2">
    <source>
        <dbReference type="ARBA" id="ARBA00007362"/>
    </source>
</evidence>
<protein>
    <submittedName>
        <fullName evidence="9">Membrane protein</fullName>
    </submittedName>
</protein>
<comment type="similarity">
    <text evidence="2">Belongs to the EamA transporter family.</text>
</comment>
<dbReference type="EMBL" id="CABVLY010000005">
    <property type="protein sequence ID" value="VVU49207.1"/>
    <property type="molecule type" value="Genomic_DNA"/>
</dbReference>
<dbReference type="InterPro" id="IPR000620">
    <property type="entry name" value="EamA_dom"/>
</dbReference>
<feature type="domain" description="EamA" evidence="8">
    <location>
        <begin position="44"/>
        <end position="178"/>
    </location>
</feature>
<feature type="region of interest" description="Disordered" evidence="6">
    <location>
        <begin position="330"/>
        <end position="356"/>
    </location>
</feature>
<dbReference type="InterPro" id="IPR037185">
    <property type="entry name" value="EmrE-like"/>
</dbReference>
<feature type="compositionally biased region" description="Low complexity" evidence="6">
    <location>
        <begin position="338"/>
        <end position="356"/>
    </location>
</feature>
<organism evidence="9 10">
    <name type="scientific">Burkholderia anthina</name>
    <dbReference type="NCBI Taxonomy" id="179879"/>
    <lineage>
        <taxon>Bacteria</taxon>
        <taxon>Pseudomonadati</taxon>
        <taxon>Pseudomonadota</taxon>
        <taxon>Betaproteobacteria</taxon>
        <taxon>Burkholderiales</taxon>
        <taxon>Burkholderiaceae</taxon>
        <taxon>Burkholderia</taxon>
        <taxon>Burkholderia cepacia complex</taxon>
    </lineage>
</organism>
<evidence type="ECO:0000256" key="5">
    <source>
        <dbReference type="ARBA" id="ARBA00023136"/>
    </source>
</evidence>
<feature type="transmembrane region" description="Helical" evidence="7">
    <location>
        <begin position="43"/>
        <end position="67"/>
    </location>
</feature>
<evidence type="ECO:0000256" key="4">
    <source>
        <dbReference type="ARBA" id="ARBA00022989"/>
    </source>
</evidence>
<accession>A0A6P2G6K9</accession>
<evidence type="ECO:0000259" key="8">
    <source>
        <dbReference type="Pfam" id="PF00892"/>
    </source>
</evidence>
<comment type="subcellular location">
    <subcellularLocation>
        <location evidence="1">Membrane</location>
        <topology evidence="1">Multi-pass membrane protein</topology>
    </subcellularLocation>
</comment>
<evidence type="ECO:0000313" key="10">
    <source>
        <dbReference type="Proteomes" id="UP000494201"/>
    </source>
</evidence>
<proteinExistence type="inferred from homology"/>
<name>A0A6P2G6K9_9BURK</name>
<feature type="transmembrane region" description="Helical" evidence="7">
    <location>
        <begin position="137"/>
        <end position="155"/>
    </location>
</feature>
<keyword evidence="4 7" id="KW-1133">Transmembrane helix</keyword>
<evidence type="ECO:0000256" key="3">
    <source>
        <dbReference type="ARBA" id="ARBA00022692"/>
    </source>
</evidence>
<dbReference type="PANTHER" id="PTHR32322:SF2">
    <property type="entry name" value="EAMA DOMAIN-CONTAINING PROTEIN"/>
    <property type="match status" value="1"/>
</dbReference>
<reference evidence="9 10" key="1">
    <citation type="submission" date="2019-09" db="EMBL/GenBank/DDBJ databases">
        <authorList>
            <person name="Depoorter E."/>
        </authorList>
    </citation>
    <scope>NUCLEOTIDE SEQUENCE [LARGE SCALE GENOMIC DNA]</scope>
    <source>
        <strain evidence="9">LMG 20980</strain>
    </source>
</reference>
<feature type="transmembrane region" description="Helical" evidence="7">
    <location>
        <begin position="310"/>
        <end position="327"/>
    </location>
</feature>
<dbReference type="InterPro" id="IPR050638">
    <property type="entry name" value="AA-Vitamin_Transporters"/>
</dbReference>
<gene>
    <name evidence="9" type="ORF">BAN20980_01906</name>
</gene>
<feature type="domain" description="EamA" evidence="8">
    <location>
        <begin position="192"/>
        <end position="324"/>
    </location>
</feature>
<dbReference type="GO" id="GO:0016020">
    <property type="term" value="C:membrane"/>
    <property type="evidence" value="ECO:0007669"/>
    <property type="project" value="UniProtKB-SubCell"/>
</dbReference>
<dbReference type="SUPFAM" id="SSF103481">
    <property type="entry name" value="Multidrug resistance efflux transporter EmrE"/>
    <property type="match status" value="2"/>
</dbReference>
<dbReference type="Pfam" id="PF00892">
    <property type="entry name" value="EamA"/>
    <property type="match status" value="2"/>
</dbReference>
<keyword evidence="3 7" id="KW-0812">Transmembrane</keyword>
<dbReference type="AlphaFoldDB" id="A0A6P2G6K9"/>
<feature type="transmembrane region" description="Helical" evidence="7">
    <location>
        <begin position="222"/>
        <end position="241"/>
    </location>
</feature>
<evidence type="ECO:0000313" key="9">
    <source>
        <dbReference type="EMBL" id="VVU49207.1"/>
    </source>
</evidence>
<feature type="transmembrane region" description="Helical" evidence="7">
    <location>
        <begin position="167"/>
        <end position="185"/>
    </location>
</feature>
<feature type="transmembrane region" description="Helical" evidence="7">
    <location>
        <begin position="247"/>
        <end position="273"/>
    </location>
</feature>
<keyword evidence="5 7" id="KW-0472">Membrane</keyword>
<evidence type="ECO:0000256" key="6">
    <source>
        <dbReference type="SAM" id="MobiDB-lite"/>
    </source>
</evidence>
<feature type="transmembrane region" description="Helical" evidence="7">
    <location>
        <begin position="191"/>
        <end position="210"/>
    </location>
</feature>
<feature type="transmembrane region" description="Helical" evidence="7">
    <location>
        <begin position="285"/>
        <end position="304"/>
    </location>
</feature>